<accession>A0AA88S1D8</accession>
<dbReference type="AlphaFoldDB" id="A0AA88S1D8"/>
<evidence type="ECO:0000313" key="3">
    <source>
        <dbReference type="Proteomes" id="UP001187471"/>
    </source>
</evidence>
<evidence type="ECO:0008006" key="4">
    <source>
        <dbReference type="Google" id="ProtNLM"/>
    </source>
</evidence>
<proteinExistence type="predicted"/>
<sequence length="449" mass="48014">MNGALLVVAHWHQFSCIPELDFSTVNLWVRLHDIPVELFLYEVAEQLGAHFGEVLEVDWSERRRNFGSNISATDPVSGEGSGTLATTFYSCAESPVSLVPALPEISAGSPKNLPPATVVTLPDAAGVASPEVPRFYRATNTCLAAASPPNHSNDICPLTHSMDPHAASFVAPDQLEDVVGGPSQSLGEQWAQFIFGPKSVELNLSIDGPYPSFPPTLPSGVDTSCSPKPRPPPSPRPNTHDPAACPASCGGLALDQYGTNLASSLSQLAVTSQACPHTPAPALLEPSAAHPPESGSHTAQLSPAFVMRISSETELQLKEDPPLQSCLTVGAYLRPSLLLLSSTTSVASPESNSSTTSSGKRTRDLDSDLLVIPPAIKKTKSGAILQILPQVLIKFFVERKEENTDTFNGFQVTWKMIKKRKEQPNSESTACSLELRFHGKHKEAVLMTT</sequence>
<protein>
    <recommendedName>
        <fullName evidence="4">DUF4283 domain-containing protein</fullName>
    </recommendedName>
</protein>
<dbReference type="EMBL" id="JAVXUO010000033">
    <property type="protein sequence ID" value="KAK2995979.1"/>
    <property type="molecule type" value="Genomic_DNA"/>
</dbReference>
<comment type="caution">
    <text evidence="2">The sequence shown here is derived from an EMBL/GenBank/DDBJ whole genome shotgun (WGS) entry which is preliminary data.</text>
</comment>
<organism evidence="2 3">
    <name type="scientific">Escallonia rubra</name>
    <dbReference type="NCBI Taxonomy" id="112253"/>
    <lineage>
        <taxon>Eukaryota</taxon>
        <taxon>Viridiplantae</taxon>
        <taxon>Streptophyta</taxon>
        <taxon>Embryophyta</taxon>
        <taxon>Tracheophyta</taxon>
        <taxon>Spermatophyta</taxon>
        <taxon>Magnoliopsida</taxon>
        <taxon>eudicotyledons</taxon>
        <taxon>Gunneridae</taxon>
        <taxon>Pentapetalae</taxon>
        <taxon>asterids</taxon>
        <taxon>campanulids</taxon>
        <taxon>Escalloniales</taxon>
        <taxon>Escalloniaceae</taxon>
        <taxon>Escallonia</taxon>
    </lineage>
</organism>
<gene>
    <name evidence="2" type="ORF">RJ640_001887</name>
</gene>
<reference evidence="2" key="1">
    <citation type="submission" date="2022-12" db="EMBL/GenBank/DDBJ databases">
        <title>Draft genome assemblies for two species of Escallonia (Escalloniales).</title>
        <authorList>
            <person name="Chanderbali A."/>
            <person name="Dervinis C."/>
            <person name="Anghel I."/>
            <person name="Soltis D."/>
            <person name="Soltis P."/>
            <person name="Zapata F."/>
        </authorList>
    </citation>
    <scope>NUCLEOTIDE SEQUENCE</scope>
    <source>
        <strain evidence="2">UCBG92.1500</strain>
        <tissue evidence="2">Leaf</tissue>
    </source>
</reference>
<evidence type="ECO:0000313" key="2">
    <source>
        <dbReference type="EMBL" id="KAK2995979.1"/>
    </source>
</evidence>
<evidence type="ECO:0000256" key="1">
    <source>
        <dbReference type="SAM" id="MobiDB-lite"/>
    </source>
</evidence>
<keyword evidence="3" id="KW-1185">Reference proteome</keyword>
<dbReference type="Proteomes" id="UP001187471">
    <property type="component" value="Unassembled WGS sequence"/>
</dbReference>
<feature type="region of interest" description="Disordered" evidence="1">
    <location>
        <begin position="211"/>
        <end position="242"/>
    </location>
</feature>
<name>A0AA88S1D8_9ASTE</name>